<name>A0AAE0VU03_9BIVA</name>
<dbReference type="Proteomes" id="UP001195483">
    <property type="component" value="Unassembled WGS sequence"/>
</dbReference>
<reference evidence="1" key="3">
    <citation type="submission" date="2023-05" db="EMBL/GenBank/DDBJ databases">
        <authorList>
            <person name="Smith C.H."/>
        </authorList>
    </citation>
    <scope>NUCLEOTIDE SEQUENCE</scope>
    <source>
        <strain evidence="1">CHS0354</strain>
        <tissue evidence="1">Mantle</tissue>
    </source>
</reference>
<dbReference type="EMBL" id="JAEAOA010002345">
    <property type="protein sequence ID" value="KAK3590069.1"/>
    <property type="molecule type" value="Genomic_DNA"/>
</dbReference>
<organism evidence="1 2">
    <name type="scientific">Potamilus streckersoni</name>
    <dbReference type="NCBI Taxonomy" id="2493646"/>
    <lineage>
        <taxon>Eukaryota</taxon>
        <taxon>Metazoa</taxon>
        <taxon>Spiralia</taxon>
        <taxon>Lophotrochozoa</taxon>
        <taxon>Mollusca</taxon>
        <taxon>Bivalvia</taxon>
        <taxon>Autobranchia</taxon>
        <taxon>Heteroconchia</taxon>
        <taxon>Palaeoheterodonta</taxon>
        <taxon>Unionida</taxon>
        <taxon>Unionoidea</taxon>
        <taxon>Unionidae</taxon>
        <taxon>Ambleminae</taxon>
        <taxon>Lampsilini</taxon>
        <taxon>Potamilus</taxon>
    </lineage>
</organism>
<sequence length="83" mass="9589">MSKVLIQVYDSNHLEQDKSMLPDDYVRAPQIACNMNSTDRAADDILFAAEAFMIPHLHHLAIIQLYANDPEADYRVPRRLDYL</sequence>
<evidence type="ECO:0000313" key="1">
    <source>
        <dbReference type="EMBL" id="KAK3590069.1"/>
    </source>
</evidence>
<dbReference type="AlphaFoldDB" id="A0AAE0VU03"/>
<protein>
    <submittedName>
        <fullName evidence="1">Uncharacterized protein</fullName>
    </submittedName>
</protein>
<keyword evidence="2" id="KW-1185">Reference proteome</keyword>
<proteinExistence type="predicted"/>
<reference evidence="1" key="2">
    <citation type="journal article" date="2021" name="Genome Biol. Evol.">
        <title>Developing a high-quality reference genome for a parasitic bivalve with doubly uniparental inheritance (Bivalvia: Unionida).</title>
        <authorList>
            <person name="Smith C.H."/>
        </authorList>
    </citation>
    <scope>NUCLEOTIDE SEQUENCE</scope>
    <source>
        <strain evidence="1">CHS0354</strain>
        <tissue evidence="1">Mantle</tissue>
    </source>
</reference>
<accession>A0AAE0VU03</accession>
<evidence type="ECO:0000313" key="2">
    <source>
        <dbReference type="Proteomes" id="UP001195483"/>
    </source>
</evidence>
<comment type="caution">
    <text evidence="1">The sequence shown here is derived from an EMBL/GenBank/DDBJ whole genome shotgun (WGS) entry which is preliminary data.</text>
</comment>
<reference evidence="1" key="1">
    <citation type="journal article" date="2021" name="Genome Biol. Evol.">
        <title>A High-Quality Reference Genome for a Parasitic Bivalve with Doubly Uniparental Inheritance (Bivalvia: Unionida).</title>
        <authorList>
            <person name="Smith C.H."/>
        </authorList>
    </citation>
    <scope>NUCLEOTIDE SEQUENCE</scope>
    <source>
        <strain evidence="1">CHS0354</strain>
    </source>
</reference>
<gene>
    <name evidence="1" type="ORF">CHS0354_041108</name>
</gene>